<name>A0A8H8BTN9_9HELO</name>
<proteinExistence type="predicted"/>
<dbReference type="Proteomes" id="UP000664132">
    <property type="component" value="Unassembled WGS sequence"/>
</dbReference>
<reference evidence="1" key="1">
    <citation type="submission" date="2021-02" db="EMBL/GenBank/DDBJ databases">
        <title>Genome sequence Cadophora malorum strain M34.</title>
        <authorList>
            <person name="Stefanovic E."/>
            <person name="Vu D."/>
            <person name="Scully C."/>
            <person name="Dijksterhuis J."/>
            <person name="Roader J."/>
            <person name="Houbraken J."/>
        </authorList>
    </citation>
    <scope>NUCLEOTIDE SEQUENCE</scope>
    <source>
        <strain evidence="1">M34</strain>
    </source>
</reference>
<accession>A0A8H8BTN9</accession>
<evidence type="ECO:0000313" key="1">
    <source>
        <dbReference type="EMBL" id="KAG4423621.1"/>
    </source>
</evidence>
<evidence type="ECO:0000313" key="2">
    <source>
        <dbReference type="Proteomes" id="UP000664132"/>
    </source>
</evidence>
<dbReference type="AlphaFoldDB" id="A0A8H8BTN9"/>
<organism evidence="1 2">
    <name type="scientific">Cadophora malorum</name>
    <dbReference type="NCBI Taxonomy" id="108018"/>
    <lineage>
        <taxon>Eukaryota</taxon>
        <taxon>Fungi</taxon>
        <taxon>Dikarya</taxon>
        <taxon>Ascomycota</taxon>
        <taxon>Pezizomycotina</taxon>
        <taxon>Leotiomycetes</taxon>
        <taxon>Helotiales</taxon>
        <taxon>Ploettnerulaceae</taxon>
        <taxon>Cadophora</taxon>
    </lineage>
</organism>
<comment type="caution">
    <text evidence="1">The sequence shown here is derived from an EMBL/GenBank/DDBJ whole genome shotgun (WGS) entry which is preliminary data.</text>
</comment>
<gene>
    <name evidence="1" type="ORF">IFR04_003303</name>
</gene>
<dbReference type="EMBL" id="JAFJYH010000032">
    <property type="protein sequence ID" value="KAG4423621.1"/>
    <property type="molecule type" value="Genomic_DNA"/>
</dbReference>
<protein>
    <submittedName>
        <fullName evidence="1">Uncharacterized protein</fullName>
    </submittedName>
</protein>
<keyword evidence="2" id="KW-1185">Reference proteome</keyword>
<sequence length="158" mass="17297">MAAPLPPAQWLGPMNPFQIGNGPPVPGSPITRTMPAVSRVLVPGVLPFGFDLSPAALPNAQFVHANLAAVNQNNTATVGLWTPAEVAVLLELVEIYMRLVRRHLGTNDFQCITEALHRLLPGTINRGWNPTHSKIMRTASPQRRLYDELYARLEIGGY</sequence>